<dbReference type="CDD" id="cd04697">
    <property type="entry name" value="NUDIX_Hydrolase"/>
    <property type="match status" value="1"/>
</dbReference>
<evidence type="ECO:0000256" key="5">
    <source>
        <dbReference type="ARBA" id="ARBA00022842"/>
    </source>
</evidence>
<dbReference type="PIRSF" id="PIRSF017340">
    <property type="entry name" value="Nudix_hydro"/>
    <property type="match status" value="1"/>
</dbReference>
<protein>
    <submittedName>
        <fullName evidence="8">NUDIX hydrolase</fullName>
    </submittedName>
</protein>
<dbReference type="RefSeq" id="WP_083723737.1">
    <property type="nucleotide sequence ID" value="NZ_FOUD01000004.1"/>
</dbReference>
<feature type="binding site" evidence="6">
    <location>
        <position position="94"/>
    </location>
    <ligand>
        <name>Mg(2+)</name>
        <dbReference type="ChEBI" id="CHEBI:18420"/>
    </ligand>
</feature>
<feature type="binding site" evidence="6">
    <location>
        <position position="98"/>
    </location>
    <ligand>
        <name>Mg(2+)</name>
        <dbReference type="ChEBI" id="CHEBI:18420"/>
    </ligand>
</feature>
<dbReference type="EMBL" id="MUBC01000001">
    <property type="protein sequence ID" value="ONM45891.1"/>
    <property type="molecule type" value="Genomic_DNA"/>
</dbReference>
<dbReference type="OrthoDB" id="517136at2"/>
<sequence length="181" mass="20431">MDQQQVEAYLKASGAERVVYVDEHDQPLGEVTRAEAQARGLITRCTFIFVFNSRGELCVHQRTAHKRLYPAFWDVAAGGVVAAGESYLEGAERELAEELGVQGVPLTEHFRFYFDSPDSRLWAGVFSCCWDGPLRLQPEEVQAARWVDLHDDWRRAGEQYAPDSQEALARLLKHPSLDLPA</sequence>
<gene>
    <name evidence="8" type="ORF">BXT89_00930</name>
</gene>
<evidence type="ECO:0000313" key="8">
    <source>
        <dbReference type="EMBL" id="ONM45891.1"/>
    </source>
</evidence>
<keyword evidence="9" id="KW-1185">Reference proteome</keyword>
<evidence type="ECO:0000256" key="6">
    <source>
        <dbReference type="PIRSR" id="PIRSR017340-1"/>
    </source>
</evidence>
<reference evidence="8 9" key="1">
    <citation type="submission" date="2017-01" db="EMBL/GenBank/DDBJ databases">
        <title>Draft genome sequence of Pseudomonas pachastrellae type strain CCUG 46540T from a deep sea.</title>
        <authorList>
            <person name="Gomila M."/>
            <person name="Mulet M."/>
            <person name="Lalucat J."/>
            <person name="Garcia-Valdes E."/>
        </authorList>
    </citation>
    <scope>NUCLEOTIDE SEQUENCE [LARGE SCALE GENOMIC DNA]</scope>
    <source>
        <strain evidence="8 9">CCUG 46540</strain>
    </source>
</reference>
<name>A0A1S8DLL7_9GAMM</name>
<evidence type="ECO:0000256" key="4">
    <source>
        <dbReference type="ARBA" id="ARBA00022801"/>
    </source>
</evidence>
<organism evidence="8 9">
    <name type="scientific">Halopseudomonas pachastrellae</name>
    <dbReference type="NCBI Taxonomy" id="254161"/>
    <lineage>
        <taxon>Bacteria</taxon>
        <taxon>Pseudomonadati</taxon>
        <taxon>Pseudomonadota</taxon>
        <taxon>Gammaproteobacteria</taxon>
        <taxon>Pseudomonadales</taxon>
        <taxon>Pseudomonadaceae</taxon>
        <taxon>Halopseudomonas</taxon>
    </lineage>
</organism>
<accession>A0A1S8DLL7</accession>
<keyword evidence="5 6" id="KW-0460">Magnesium</keyword>
<dbReference type="PANTHER" id="PTHR10885:SF0">
    <property type="entry name" value="ISOPENTENYL-DIPHOSPHATE DELTA-ISOMERASE"/>
    <property type="match status" value="1"/>
</dbReference>
<comment type="caution">
    <text evidence="8">The sequence shown here is derived from an EMBL/GenBank/DDBJ whole genome shotgun (WGS) entry which is preliminary data.</text>
</comment>
<dbReference type="Proteomes" id="UP000242847">
    <property type="component" value="Unassembled WGS sequence"/>
</dbReference>
<evidence type="ECO:0000256" key="2">
    <source>
        <dbReference type="ARBA" id="ARBA00005582"/>
    </source>
</evidence>
<dbReference type="InterPro" id="IPR015797">
    <property type="entry name" value="NUDIX_hydrolase-like_dom_sf"/>
</dbReference>
<feature type="domain" description="Nudix hydrolase" evidence="7">
    <location>
        <begin position="41"/>
        <end position="169"/>
    </location>
</feature>
<dbReference type="Pfam" id="PF00293">
    <property type="entry name" value="NUDIX"/>
    <property type="match status" value="1"/>
</dbReference>
<dbReference type="InterPro" id="IPR000086">
    <property type="entry name" value="NUDIX_hydrolase_dom"/>
</dbReference>
<dbReference type="Gene3D" id="3.90.79.10">
    <property type="entry name" value="Nucleoside Triphosphate Pyrophosphohydrolase"/>
    <property type="match status" value="1"/>
</dbReference>
<evidence type="ECO:0000256" key="1">
    <source>
        <dbReference type="ARBA" id="ARBA00001946"/>
    </source>
</evidence>
<comment type="cofactor">
    <cofactor evidence="1">
        <name>Mg(2+)</name>
        <dbReference type="ChEBI" id="CHEBI:18420"/>
    </cofactor>
</comment>
<dbReference type="PROSITE" id="PS00893">
    <property type="entry name" value="NUDIX_BOX"/>
    <property type="match status" value="1"/>
</dbReference>
<dbReference type="GO" id="GO:0046872">
    <property type="term" value="F:metal ion binding"/>
    <property type="evidence" value="ECO:0007669"/>
    <property type="project" value="UniProtKB-KW"/>
</dbReference>
<dbReference type="InterPro" id="IPR020084">
    <property type="entry name" value="NUDIX_hydrolase_CS"/>
</dbReference>
<dbReference type="GO" id="GO:0016817">
    <property type="term" value="F:hydrolase activity, acting on acid anhydrides"/>
    <property type="evidence" value="ECO:0007669"/>
    <property type="project" value="InterPro"/>
</dbReference>
<comment type="similarity">
    <text evidence="2">Belongs to the Nudix hydrolase family.</text>
</comment>
<dbReference type="PROSITE" id="PS51462">
    <property type="entry name" value="NUDIX"/>
    <property type="match status" value="1"/>
</dbReference>
<dbReference type="STRING" id="254161.SAMN05216256_10421"/>
<keyword evidence="4 8" id="KW-0378">Hydrolase</keyword>
<dbReference type="PANTHER" id="PTHR10885">
    <property type="entry name" value="ISOPENTENYL-DIPHOSPHATE DELTA-ISOMERASE"/>
    <property type="match status" value="1"/>
</dbReference>
<keyword evidence="3 6" id="KW-0479">Metal-binding</keyword>
<evidence type="ECO:0000313" key="9">
    <source>
        <dbReference type="Proteomes" id="UP000242847"/>
    </source>
</evidence>
<evidence type="ECO:0000259" key="7">
    <source>
        <dbReference type="PROSITE" id="PS51462"/>
    </source>
</evidence>
<evidence type="ECO:0000256" key="3">
    <source>
        <dbReference type="ARBA" id="ARBA00022723"/>
    </source>
</evidence>
<dbReference type="AlphaFoldDB" id="A0A1S8DLL7"/>
<dbReference type="InterPro" id="IPR024195">
    <property type="entry name" value="NUDIX_hydrolase_YfcD_pred"/>
</dbReference>
<dbReference type="SUPFAM" id="SSF55811">
    <property type="entry name" value="Nudix"/>
    <property type="match status" value="1"/>
</dbReference>
<proteinExistence type="inferred from homology"/>